<evidence type="ECO:0000256" key="1">
    <source>
        <dbReference type="SAM" id="Phobius"/>
    </source>
</evidence>
<dbReference type="Proteomes" id="UP000006327">
    <property type="component" value="Unassembled WGS sequence"/>
</dbReference>
<protein>
    <submittedName>
        <fullName evidence="2">Uncharacterized protein</fullName>
    </submittedName>
</protein>
<proteinExistence type="predicted"/>
<feature type="transmembrane region" description="Helical" evidence="1">
    <location>
        <begin position="15"/>
        <end position="35"/>
    </location>
</feature>
<organism evidence="2 3">
    <name type="scientific">Paraglaciecola arctica BSs20135</name>
    <dbReference type="NCBI Taxonomy" id="493475"/>
    <lineage>
        <taxon>Bacteria</taxon>
        <taxon>Pseudomonadati</taxon>
        <taxon>Pseudomonadota</taxon>
        <taxon>Gammaproteobacteria</taxon>
        <taxon>Alteromonadales</taxon>
        <taxon>Alteromonadaceae</taxon>
        <taxon>Paraglaciecola</taxon>
    </lineage>
</organism>
<keyword evidence="1" id="KW-1133">Transmembrane helix</keyword>
<gene>
    <name evidence="2" type="ORF">GARC_0716</name>
</gene>
<dbReference type="AlphaFoldDB" id="K6YHP5"/>
<keyword evidence="1" id="KW-0812">Transmembrane</keyword>
<evidence type="ECO:0000313" key="2">
    <source>
        <dbReference type="EMBL" id="GAC17697.1"/>
    </source>
</evidence>
<keyword evidence="1" id="KW-0472">Membrane</keyword>
<accession>K6YHP5</accession>
<name>K6YHP5_9ALTE</name>
<reference evidence="2 3" key="1">
    <citation type="journal article" date="2017" name="Antonie Van Leeuwenhoek">
        <title>Rhizobium rhizosphaerae sp. nov., a novel species isolated from rice rhizosphere.</title>
        <authorList>
            <person name="Zhao J.J."/>
            <person name="Zhang J."/>
            <person name="Zhang R.J."/>
            <person name="Zhang C.W."/>
            <person name="Yin H.Q."/>
            <person name="Zhang X.X."/>
        </authorList>
    </citation>
    <scope>NUCLEOTIDE SEQUENCE [LARGE SCALE GENOMIC DNA]</scope>
    <source>
        <strain evidence="2 3">BSs20135</strain>
    </source>
</reference>
<evidence type="ECO:0000313" key="3">
    <source>
        <dbReference type="Proteomes" id="UP000006327"/>
    </source>
</evidence>
<dbReference type="EMBL" id="BAEO01000009">
    <property type="protein sequence ID" value="GAC17697.1"/>
    <property type="molecule type" value="Genomic_DNA"/>
</dbReference>
<sequence>MTHFNPSILKEFSYVPWRASVIAGICVYVALKFVFPSL</sequence>
<dbReference type="STRING" id="493475.GARC_0716"/>
<comment type="caution">
    <text evidence="2">The sequence shown here is derived from an EMBL/GenBank/DDBJ whole genome shotgun (WGS) entry which is preliminary data.</text>
</comment>
<keyword evidence="3" id="KW-1185">Reference proteome</keyword>